<comment type="caution">
    <text evidence="1">The sequence shown here is derived from an EMBL/GenBank/DDBJ whole genome shotgun (WGS) entry which is preliminary data.</text>
</comment>
<accession>A0A6B0T994</accession>
<name>A0A6B0T994_9EURY</name>
<keyword evidence="2" id="KW-1185">Reference proteome</keyword>
<evidence type="ECO:0000313" key="1">
    <source>
        <dbReference type="EMBL" id="MXR52816.1"/>
    </source>
</evidence>
<sequence>MCRELNREPAWVAAIKLALTEGAFTTDCVIEEANMRPDRRRTVETVLSTMVERDLLCDTSTPDRYLVGRVLRRTAPDPEQIEHLADEGLHRWG</sequence>
<gene>
    <name evidence="1" type="ORF">GRX03_14525</name>
</gene>
<dbReference type="Proteomes" id="UP000466535">
    <property type="component" value="Unassembled WGS sequence"/>
</dbReference>
<organism evidence="1 2">
    <name type="scientific">Halovenus carboxidivorans</name>
    <dbReference type="NCBI Taxonomy" id="2692199"/>
    <lineage>
        <taxon>Archaea</taxon>
        <taxon>Methanobacteriati</taxon>
        <taxon>Methanobacteriota</taxon>
        <taxon>Stenosarchaea group</taxon>
        <taxon>Halobacteria</taxon>
        <taxon>Halobacteriales</taxon>
        <taxon>Haloarculaceae</taxon>
        <taxon>Halovenus</taxon>
    </lineage>
</organism>
<evidence type="ECO:0000313" key="2">
    <source>
        <dbReference type="Proteomes" id="UP000466535"/>
    </source>
</evidence>
<reference evidence="1 2" key="1">
    <citation type="submission" date="2019-12" db="EMBL/GenBank/DDBJ databases">
        <title>Isolation and characterization of three novel carbon monoxide-oxidizing members of Halobacteria from salione crusts and soils.</title>
        <authorList>
            <person name="Myers M.R."/>
            <person name="King G.M."/>
        </authorList>
    </citation>
    <scope>NUCLEOTIDE SEQUENCE [LARGE SCALE GENOMIC DNA]</scope>
    <source>
        <strain evidence="1 2">WSH3</strain>
    </source>
</reference>
<dbReference type="OrthoDB" id="261262at2157"/>
<dbReference type="RefSeq" id="WP_159764949.1">
    <property type="nucleotide sequence ID" value="NZ_WUUT01000006.1"/>
</dbReference>
<proteinExistence type="predicted"/>
<dbReference type="EMBL" id="WUUT01000006">
    <property type="protein sequence ID" value="MXR52816.1"/>
    <property type="molecule type" value="Genomic_DNA"/>
</dbReference>
<dbReference type="AlphaFoldDB" id="A0A6B0T994"/>
<protein>
    <submittedName>
        <fullName evidence="1">Uncharacterized protein</fullName>
    </submittedName>
</protein>